<dbReference type="Proteomes" id="UP000190675">
    <property type="component" value="Chromosome I"/>
</dbReference>
<evidence type="ECO:0000313" key="2">
    <source>
        <dbReference type="Proteomes" id="UP000190675"/>
    </source>
</evidence>
<sequence length="104" mass="11809">MCKSPSIVPGSEPAVYFVMDDLGKFGRVWREADVDTTDYETVIRDLLSGQYSPSQVISFNIEEDWSRDVSSEVAEDLIQRCYLEKRELPTSLQAFVESHAKKTA</sequence>
<evidence type="ECO:0000313" key="1">
    <source>
        <dbReference type="EMBL" id="SHH20462.1"/>
    </source>
</evidence>
<name>A0A1M5R259_9BRAD</name>
<organism evidence="1 2">
    <name type="scientific">Bradyrhizobium erythrophlei</name>
    <dbReference type="NCBI Taxonomy" id="1437360"/>
    <lineage>
        <taxon>Bacteria</taxon>
        <taxon>Pseudomonadati</taxon>
        <taxon>Pseudomonadota</taxon>
        <taxon>Alphaproteobacteria</taxon>
        <taxon>Hyphomicrobiales</taxon>
        <taxon>Nitrobacteraceae</taxon>
        <taxon>Bradyrhizobium</taxon>
    </lineage>
</organism>
<dbReference type="OrthoDB" id="8248633at2"/>
<reference evidence="1 2" key="1">
    <citation type="submission" date="2016-11" db="EMBL/GenBank/DDBJ databases">
        <authorList>
            <person name="Jaros S."/>
            <person name="Januszkiewicz K."/>
            <person name="Wedrychowicz H."/>
        </authorList>
    </citation>
    <scope>NUCLEOTIDE SEQUENCE [LARGE SCALE GENOMIC DNA]</scope>
    <source>
        <strain evidence="1 2">GAS242</strain>
    </source>
</reference>
<protein>
    <submittedName>
        <fullName evidence="1">Uncharacterized protein</fullName>
    </submittedName>
</protein>
<proteinExistence type="predicted"/>
<dbReference type="AlphaFoldDB" id="A0A1M5R259"/>
<dbReference type="EMBL" id="LT670818">
    <property type="protein sequence ID" value="SHH20462.1"/>
    <property type="molecule type" value="Genomic_DNA"/>
</dbReference>
<gene>
    <name evidence="1" type="ORF">SAMN05444169_6303</name>
</gene>
<accession>A0A1M5R259</accession>